<keyword evidence="2" id="KW-1185">Reference proteome</keyword>
<organism evidence="1 2">
    <name type="scientific">Vigna mungo</name>
    <name type="common">Black gram</name>
    <name type="synonym">Phaseolus mungo</name>
    <dbReference type="NCBI Taxonomy" id="3915"/>
    <lineage>
        <taxon>Eukaryota</taxon>
        <taxon>Viridiplantae</taxon>
        <taxon>Streptophyta</taxon>
        <taxon>Embryophyta</taxon>
        <taxon>Tracheophyta</taxon>
        <taxon>Spermatophyta</taxon>
        <taxon>Magnoliopsida</taxon>
        <taxon>eudicotyledons</taxon>
        <taxon>Gunneridae</taxon>
        <taxon>Pentapetalae</taxon>
        <taxon>rosids</taxon>
        <taxon>fabids</taxon>
        <taxon>Fabales</taxon>
        <taxon>Fabaceae</taxon>
        <taxon>Papilionoideae</taxon>
        <taxon>50 kb inversion clade</taxon>
        <taxon>NPAAA clade</taxon>
        <taxon>indigoferoid/millettioid clade</taxon>
        <taxon>Phaseoleae</taxon>
        <taxon>Vigna</taxon>
    </lineage>
</organism>
<name>A0AAQ3NAK9_VIGMU</name>
<sequence length="111" mass="12629">IVKCFECLKETLSVESFCRVLFKSPSQYHLSFSPTRTCIFLRLGALWTSENVSIRRQSLTTKFSSEGNFKSHFSELQKQVRLGRDTNSIAFRCLNSITCVFSSSATIFSIP</sequence>
<proteinExistence type="predicted"/>
<dbReference type="EMBL" id="CP144695">
    <property type="protein sequence ID" value="WVZ06065.1"/>
    <property type="molecule type" value="Genomic_DNA"/>
</dbReference>
<evidence type="ECO:0000313" key="2">
    <source>
        <dbReference type="Proteomes" id="UP001374535"/>
    </source>
</evidence>
<evidence type="ECO:0000313" key="1">
    <source>
        <dbReference type="EMBL" id="WVZ06065.1"/>
    </source>
</evidence>
<accession>A0AAQ3NAK9</accession>
<feature type="non-terminal residue" evidence="1">
    <location>
        <position position="111"/>
    </location>
</feature>
<protein>
    <submittedName>
        <fullName evidence="1">Uncharacterized protein</fullName>
    </submittedName>
</protein>
<gene>
    <name evidence="1" type="ORF">V8G54_019411</name>
</gene>
<dbReference type="AlphaFoldDB" id="A0AAQ3NAK9"/>
<reference evidence="1 2" key="1">
    <citation type="journal article" date="2023" name="Life. Sci Alliance">
        <title>Evolutionary insights into 3D genome organization and epigenetic landscape of Vigna mungo.</title>
        <authorList>
            <person name="Junaid A."/>
            <person name="Singh B."/>
            <person name="Bhatia S."/>
        </authorList>
    </citation>
    <scope>NUCLEOTIDE SEQUENCE [LARGE SCALE GENOMIC DNA]</scope>
    <source>
        <strain evidence="1">Urdbean</strain>
    </source>
</reference>
<dbReference type="Proteomes" id="UP001374535">
    <property type="component" value="Chromosome 6"/>
</dbReference>